<dbReference type="GO" id="GO:0004521">
    <property type="term" value="F:RNA endonuclease activity"/>
    <property type="evidence" value="ECO:0007669"/>
    <property type="project" value="UniProtKB-UniRule"/>
</dbReference>
<dbReference type="PROSITE" id="PS51831">
    <property type="entry name" value="HD"/>
    <property type="match status" value="1"/>
</dbReference>
<reference evidence="9 10" key="1">
    <citation type="submission" date="2020-08" db="EMBL/GenBank/DDBJ databases">
        <title>The isolate Caproiciproducens sp. 7D4C2 produces n-caproate at mildly acidic conditions from hexoses: genome and rBOX comparison with related strains and chain-elongating bacteria.</title>
        <authorList>
            <person name="Esquivel-Elizondo S."/>
            <person name="Bagci C."/>
            <person name="Temovska M."/>
            <person name="Jeon B.S."/>
            <person name="Bessarab I."/>
            <person name="Williams R.B.H."/>
            <person name="Huson D.H."/>
            <person name="Angenent L.T."/>
        </authorList>
    </citation>
    <scope>NUCLEOTIDE SEQUENCE [LARGE SCALE GENOMIC DNA]</scope>
    <source>
        <strain evidence="9 10">7D4C2</strain>
    </source>
</reference>
<dbReference type="PANTHER" id="PTHR12826:SF15">
    <property type="entry name" value="RIBONUCLEASE Y"/>
    <property type="match status" value="1"/>
</dbReference>
<evidence type="ECO:0000256" key="5">
    <source>
        <dbReference type="HAMAP-Rule" id="MF_00335"/>
    </source>
</evidence>
<keyword evidence="4 5" id="KW-0694">RNA-binding</keyword>
<dbReference type="NCBIfam" id="TIGR03319">
    <property type="entry name" value="RNase_Y"/>
    <property type="match status" value="1"/>
</dbReference>
<evidence type="ECO:0000259" key="8">
    <source>
        <dbReference type="PROSITE" id="PS51831"/>
    </source>
</evidence>
<dbReference type="GO" id="GO:0016787">
    <property type="term" value="F:hydrolase activity"/>
    <property type="evidence" value="ECO:0007669"/>
    <property type="project" value="UniProtKB-KW"/>
</dbReference>
<protein>
    <recommendedName>
        <fullName evidence="5 6">Ribonuclease Y</fullName>
        <shortName evidence="5">RNase Y</shortName>
        <ecNumber evidence="5 6">3.1.-.-</ecNumber>
    </recommendedName>
</protein>
<dbReference type="InterPro" id="IPR004087">
    <property type="entry name" value="KH_dom"/>
</dbReference>
<dbReference type="InterPro" id="IPR003607">
    <property type="entry name" value="HD/PDEase_dom"/>
</dbReference>
<dbReference type="Gene3D" id="1.10.3210.10">
    <property type="entry name" value="Hypothetical protein af1432"/>
    <property type="match status" value="1"/>
</dbReference>
<dbReference type="KEGG" id="cfem:HCR03_06525"/>
<dbReference type="Proteomes" id="UP000515909">
    <property type="component" value="Chromosome"/>
</dbReference>
<dbReference type="InterPro" id="IPR004088">
    <property type="entry name" value="KH_dom_type_1"/>
</dbReference>
<evidence type="ECO:0000256" key="7">
    <source>
        <dbReference type="SAM" id="MobiDB-lite"/>
    </source>
</evidence>
<dbReference type="HAMAP" id="MF_00335">
    <property type="entry name" value="RNase_Y"/>
    <property type="match status" value="1"/>
</dbReference>
<feature type="region of interest" description="Disordered" evidence="7">
    <location>
        <begin position="92"/>
        <end position="130"/>
    </location>
</feature>
<name>A0A7G8TE45_9FIRM</name>
<evidence type="ECO:0000256" key="1">
    <source>
        <dbReference type="ARBA" id="ARBA00022722"/>
    </source>
</evidence>
<dbReference type="SMART" id="SM00322">
    <property type="entry name" value="KH"/>
    <property type="match status" value="1"/>
</dbReference>
<dbReference type="EC" id="3.1.-.-" evidence="5 6"/>
<dbReference type="SUPFAM" id="SSF109604">
    <property type="entry name" value="HD-domain/PDEase-like"/>
    <property type="match status" value="1"/>
</dbReference>
<dbReference type="Pfam" id="PF01966">
    <property type="entry name" value="HD"/>
    <property type="match status" value="1"/>
</dbReference>
<evidence type="ECO:0000256" key="6">
    <source>
        <dbReference type="NCBIfam" id="TIGR03319"/>
    </source>
</evidence>
<evidence type="ECO:0000313" key="9">
    <source>
        <dbReference type="EMBL" id="QNK41886.1"/>
    </source>
</evidence>
<comment type="function">
    <text evidence="5">Endoribonuclease that initiates mRNA decay.</text>
</comment>
<dbReference type="Pfam" id="PF12072">
    <property type="entry name" value="RNase_Y_N"/>
    <property type="match status" value="1"/>
</dbReference>
<keyword evidence="2 5" id="KW-0255">Endonuclease</keyword>
<dbReference type="NCBIfam" id="TIGR00277">
    <property type="entry name" value="HDIG"/>
    <property type="match status" value="1"/>
</dbReference>
<evidence type="ECO:0000256" key="4">
    <source>
        <dbReference type="ARBA" id="ARBA00022884"/>
    </source>
</evidence>
<dbReference type="InterPro" id="IPR006674">
    <property type="entry name" value="HD_domain"/>
</dbReference>
<dbReference type="CDD" id="cd22431">
    <property type="entry name" value="KH-I_RNaseY"/>
    <property type="match status" value="1"/>
</dbReference>
<dbReference type="Pfam" id="PF00013">
    <property type="entry name" value="KH_1"/>
    <property type="match status" value="1"/>
</dbReference>
<accession>A0A7G8TE45</accession>
<dbReference type="InterPro" id="IPR017705">
    <property type="entry name" value="Ribonuclease_Y"/>
</dbReference>
<evidence type="ECO:0000256" key="3">
    <source>
        <dbReference type="ARBA" id="ARBA00022801"/>
    </source>
</evidence>
<dbReference type="GO" id="GO:0005886">
    <property type="term" value="C:plasma membrane"/>
    <property type="evidence" value="ECO:0007669"/>
    <property type="project" value="UniProtKB-UniRule"/>
</dbReference>
<dbReference type="EMBL" id="CP060286">
    <property type="protein sequence ID" value="QNK41886.1"/>
    <property type="molecule type" value="Genomic_DNA"/>
</dbReference>
<sequence>MIPNFYDLLNFYYEEKEKEVPKFDCYSHYLYYRCRRSRRRGRGYFLPRGVAHRKKIAEYTIGSAEQEAKRIVSDAIKTAEAKKKEAILEGKDEIHRQRTESERELNERRKEIQRQERRIQQKEETLDKKTESLEAKDEILNNKLKHAEERLGEAEALKKSQFEMLERISGFTKDQAKDYLLNNLENELTHEKAVKLMEFDQQTREESEKTAREIISTAIQRCAADHVAEATISVVPLPNDEMKGRIIGREGRNIRAIETMTGVDLIIDDTPEAITLSCFEPVRREVARIALEHLIADGRIHPARIEETIEKARREVDATIKQEGEHAVIEAGVNGVHPELVKLLGRLRYRTSYGQNVLNHSLEVAYLAGMMASELGLDPTVARRAGLLHDIGKALDHEIEGSHVDIGVDMARKYKESDAVVHAIQAHHGDVEAKTIVACLVQAADAISAARPGARRENLENYIKRLEKLEAVASSFDGVDRSYAIQAGREIRIMVKPESVGDDKMVLLARDICKKIESDLEYPGQIKVTIIRESRAIEYAK</sequence>
<dbReference type="InterPro" id="IPR022711">
    <property type="entry name" value="RNase_Y_N"/>
</dbReference>
<evidence type="ECO:0000256" key="2">
    <source>
        <dbReference type="ARBA" id="ARBA00022759"/>
    </source>
</evidence>
<dbReference type="SMART" id="SM00471">
    <property type="entry name" value="HDc"/>
    <property type="match status" value="1"/>
</dbReference>
<feature type="domain" description="HD" evidence="8">
    <location>
        <begin position="357"/>
        <end position="450"/>
    </location>
</feature>
<keyword evidence="3 5" id="KW-0378">Hydrolase</keyword>
<dbReference type="SUPFAM" id="SSF54791">
    <property type="entry name" value="Eukaryotic type KH-domain (KH-domain type I)"/>
    <property type="match status" value="1"/>
</dbReference>
<dbReference type="AlphaFoldDB" id="A0A7G8TE45"/>
<dbReference type="CDD" id="cd00077">
    <property type="entry name" value="HDc"/>
    <property type="match status" value="1"/>
</dbReference>
<dbReference type="GO" id="GO:0006402">
    <property type="term" value="P:mRNA catabolic process"/>
    <property type="evidence" value="ECO:0007669"/>
    <property type="project" value="UniProtKB-UniRule"/>
</dbReference>
<evidence type="ECO:0000313" key="10">
    <source>
        <dbReference type="Proteomes" id="UP000515909"/>
    </source>
</evidence>
<dbReference type="PANTHER" id="PTHR12826">
    <property type="entry name" value="RIBONUCLEASE Y"/>
    <property type="match status" value="1"/>
</dbReference>
<dbReference type="PROSITE" id="PS50084">
    <property type="entry name" value="KH_TYPE_1"/>
    <property type="match status" value="1"/>
</dbReference>
<proteinExistence type="inferred from homology"/>
<dbReference type="InterPro" id="IPR036612">
    <property type="entry name" value="KH_dom_type_1_sf"/>
</dbReference>
<dbReference type="GO" id="GO:0003723">
    <property type="term" value="F:RNA binding"/>
    <property type="evidence" value="ECO:0007669"/>
    <property type="project" value="UniProtKB-UniRule"/>
</dbReference>
<organism evidence="9 10">
    <name type="scientific">Caproicibacter fermentans</name>
    <dbReference type="NCBI Taxonomy" id="2576756"/>
    <lineage>
        <taxon>Bacteria</taxon>
        <taxon>Bacillati</taxon>
        <taxon>Bacillota</taxon>
        <taxon>Clostridia</taxon>
        <taxon>Eubacteriales</taxon>
        <taxon>Acutalibacteraceae</taxon>
        <taxon>Caproicibacter</taxon>
    </lineage>
</organism>
<keyword evidence="1 5" id="KW-0540">Nuclease</keyword>
<gene>
    <name evidence="5 9" type="primary">rny</name>
    <name evidence="9" type="ORF">HCR03_06525</name>
</gene>
<dbReference type="FunFam" id="1.10.3210.10:FF:000022">
    <property type="entry name" value="Ribonuclease Y"/>
    <property type="match status" value="1"/>
</dbReference>
<dbReference type="Gene3D" id="3.30.1370.10">
    <property type="entry name" value="K Homology domain, type 1"/>
    <property type="match status" value="1"/>
</dbReference>
<comment type="similarity">
    <text evidence="5">Belongs to the RNase Y family.</text>
</comment>
<dbReference type="InterPro" id="IPR006675">
    <property type="entry name" value="HDIG_dom"/>
</dbReference>